<comment type="caution">
    <text evidence="2">The sequence shown here is derived from an EMBL/GenBank/DDBJ whole genome shotgun (WGS) entry which is preliminary data.</text>
</comment>
<dbReference type="InterPro" id="IPR050869">
    <property type="entry name" value="H3K4_H4K5_MeTrfase"/>
</dbReference>
<sequence>MLSPCGREILRRALSVLCSRTVQFPRRPPSVAAYISFFSSASEAAGDSSRPPIEVLIINSASRGVFASRRFVSGDLIYTAKPLVTHPSLALSDRVCYCCLRKLKSDALSSSLTIESSSIYCFCSEACRDVSKGCLNVESKADWSLYHDRCRIKSLKYPLMVKRFACMVISGAASANSLDILQPACLPPEAFSEMEEEFDLLKSTLLNSQLDEKRLALVHRCACTIRINAFRIELVAGLHEDLFVAAMASLANEDAVGNAVYMLPSFHNHDCDPNTHILWIDSAVARLKALRDIEEGEELRICYLDASMGRDARQNLLAQGFGFECRCLRCLSGD</sequence>
<gene>
    <name evidence="2" type="ORF">HPP92_007944</name>
</gene>
<dbReference type="Proteomes" id="UP000636800">
    <property type="component" value="Chromosome 3"/>
</dbReference>
<dbReference type="Pfam" id="PF00856">
    <property type="entry name" value="SET"/>
    <property type="match status" value="1"/>
</dbReference>
<dbReference type="InterPro" id="IPR001214">
    <property type="entry name" value="SET_dom"/>
</dbReference>
<dbReference type="AlphaFoldDB" id="A0A835REU0"/>
<dbReference type="PANTHER" id="PTHR12197:SF298">
    <property type="entry name" value="HISTONE-LYSINE N-METHYLTRANSFERASE ATXR4"/>
    <property type="match status" value="1"/>
</dbReference>
<dbReference type="Gene3D" id="1.10.220.160">
    <property type="match status" value="1"/>
</dbReference>
<keyword evidence="3" id="KW-1185">Reference proteome</keyword>
<reference evidence="2 3" key="1">
    <citation type="journal article" date="2020" name="Nat. Food">
        <title>A phased Vanilla planifolia genome enables genetic improvement of flavour and production.</title>
        <authorList>
            <person name="Hasing T."/>
            <person name="Tang H."/>
            <person name="Brym M."/>
            <person name="Khazi F."/>
            <person name="Huang T."/>
            <person name="Chambers A.H."/>
        </authorList>
    </citation>
    <scope>NUCLEOTIDE SEQUENCE [LARGE SCALE GENOMIC DNA]</scope>
    <source>
        <tissue evidence="2">Leaf</tissue>
    </source>
</reference>
<dbReference type="GO" id="GO:0005634">
    <property type="term" value="C:nucleus"/>
    <property type="evidence" value="ECO:0007669"/>
    <property type="project" value="TreeGrafter"/>
</dbReference>
<evidence type="ECO:0000259" key="1">
    <source>
        <dbReference type="PROSITE" id="PS50280"/>
    </source>
</evidence>
<protein>
    <recommendedName>
        <fullName evidence="1">SET domain-containing protein</fullName>
    </recommendedName>
</protein>
<dbReference type="Gene3D" id="2.170.270.10">
    <property type="entry name" value="SET domain"/>
    <property type="match status" value="1"/>
</dbReference>
<dbReference type="PANTHER" id="PTHR12197">
    <property type="entry name" value="HISTONE-LYSINE N-METHYLTRANSFERASE SMYD"/>
    <property type="match status" value="1"/>
</dbReference>
<name>A0A835REU0_VANPL</name>
<organism evidence="2 3">
    <name type="scientific">Vanilla planifolia</name>
    <name type="common">Vanilla</name>
    <dbReference type="NCBI Taxonomy" id="51239"/>
    <lineage>
        <taxon>Eukaryota</taxon>
        <taxon>Viridiplantae</taxon>
        <taxon>Streptophyta</taxon>
        <taxon>Embryophyta</taxon>
        <taxon>Tracheophyta</taxon>
        <taxon>Spermatophyta</taxon>
        <taxon>Magnoliopsida</taxon>
        <taxon>Liliopsida</taxon>
        <taxon>Asparagales</taxon>
        <taxon>Orchidaceae</taxon>
        <taxon>Vanilloideae</taxon>
        <taxon>Vanilleae</taxon>
        <taxon>Vanilla</taxon>
    </lineage>
</organism>
<accession>A0A835REU0</accession>
<dbReference type="CDD" id="cd20071">
    <property type="entry name" value="SET_SMYD"/>
    <property type="match status" value="1"/>
</dbReference>
<dbReference type="Gene3D" id="6.10.140.2220">
    <property type="match status" value="1"/>
</dbReference>
<dbReference type="PROSITE" id="PS50280">
    <property type="entry name" value="SET"/>
    <property type="match status" value="1"/>
</dbReference>
<feature type="domain" description="SET" evidence="1">
    <location>
        <begin position="51"/>
        <end position="304"/>
    </location>
</feature>
<evidence type="ECO:0000313" key="2">
    <source>
        <dbReference type="EMBL" id="KAG0489133.1"/>
    </source>
</evidence>
<dbReference type="OrthoDB" id="784825at2759"/>
<dbReference type="InterPro" id="IPR046341">
    <property type="entry name" value="SET_dom_sf"/>
</dbReference>
<evidence type="ECO:0000313" key="3">
    <source>
        <dbReference type="Proteomes" id="UP000636800"/>
    </source>
</evidence>
<dbReference type="EMBL" id="JADCNL010000003">
    <property type="protein sequence ID" value="KAG0489133.1"/>
    <property type="molecule type" value="Genomic_DNA"/>
</dbReference>
<proteinExistence type="predicted"/>
<dbReference type="SUPFAM" id="SSF82199">
    <property type="entry name" value="SET domain"/>
    <property type="match status" value="1"/>
</dbReference>